<evidence type="ECO:0000313" key="2">
    <source>
        <dbReference type="EMBL" id="KKN90012.1"/>
    </source>
</evidence>
<reference evidence="2" key="1">
    <citation type="journal article" date="2015" name="Nature">
        <title>Complex archaea that bridge the gap between prokaryotes and eukaryotes.</title>
        <authorList>
            <person name="Spang A."/>
            <person name="Saw J.H."/>
            <person name="Jorgensen S.L."/>
            <person name="Zaremba-Niedzwiedzka K."/>
            <person name="Martijn J."/>
            <person name="Lind A.E."/>
            <person name="van Eijk R."/>
            <person name="Schleper C."/>
            <person name="Guy L."/>
            <person name="Ettema T.J."/>
        </authorList>
    </citation>
    <scope>NUCLEOTIDE SEQUENCE</scope>
</reference>
<comment type="caution">
    <text evidence="2">The sequence shown here is derived from an EMBL/GenBank/DDBJ whole genome shotgun (WGS) entry which is preliminary data.</text>
</comment>
<proteinExistence type="predicted"/>
<keyword evidence="1" id="KW-1133">Transmembrane helix</keyword>
<dbReference type="EMBL" id="LAZR01000113">
    <property type="protein sequence ID" value="KKN90012.1"/>
    <property type="molecule type" value="Genomic_DNA"/>
</dbReference>
<organism evidence="2">
    <name type="scientific">marine sediment metagenome</name>
    <dbReference type="NCBI Taxonomy" id="412755"/>
    <lineage>
        <taxon>unclassified sequences</taxon>
        <taxon>metagenomes</taxon>
        <taxon>ecological metagenomes</taxon>
    </lineage>
</organism>
<evidence type="ECO:0000256" key="1">
    <source>
        <dbReference type="SAM" id="Phobius"/>
    </source>
</evidence>
<gene>
    <name evidence="2" type="ORF">LCGC14_0231240</name>
</gene>
<protein>
    <submittedName>
        <fullName evidence="2">Uncharacterized protein</fullName>
    </submittedName>
</protein>
<keyword evidence="1" id="KW-0472">Membrane</keyword>
<feature type="transmembrane region" description="Helical" evidence="1">
    <location>
        <begin position="15"/>
        <end position="42"/>
    </location>
</feature>
<accession>A0A0F9UR88</accession>
<dbReference type="AlphaFoldDB" id="A0A0F9UR88"/>
<sequence>MNKLYSELWEADWTALTYFIGGVIAAAVVIICLLIIINLLALRHIRKG</sequence>
<name>A0A0F9UR88_9ZZZZ</name>
<keyword evidence="1" id="KW-0812">Transmembrane</keyword>